<keyword evidence="4" id="KW-1185">Reference proteome</keyword>
<feature type="region of interest" description="Disordered" evidence="1">
    <location>
        <begin position="1"/>
        <end position="30"/>
    </location>
</feature>
<accession>A0ABX1NDB6</accession>
<dbReference type="InterPro" id="IPR032092">
    <property type="entry name" value="PilW"/>
</dbReference>
<protein>
    <submittedName>
        <fullName evidence="3">Prepilin-type N-terminal cleavage/methylation domain-containing protein</fullName>
    </submittedName>
</protein>
<reference evidence="3 4" key="1">
    <citation type="submission" date="2019-12" db="EMBL/GenBank/DDBJ databases">
        <title>Comparative genomics gives insights into the taxonomy of the Azoarcus-Aromatoleum group and reveals separate origins of nif in the plant-associated Azoarcus and non-plant-associated Aromatoleum sub-groups.</title>
        <authorList>
            <person name="Lafos M."/>
            <person name="Maluk M."/>
            <person name="Batista M."/>
            <person name="Junghare M."/>
            <person name="Carmona M."/>
            <person name="Faoro H."/>
            <person name="Cruz L.M."/>
            <person name="Battistoni F."/>
            <person name="De Souza E."/>
            <person name="Pedrosa F."/>
            <person name="Chen W.-M."/>
            <person name="Poole P.S."/>
            <person name="Dixon R.A."/>
            <person name="James E.K."/>
        </authorList>
    </citation>
    <scope>NUCLEOTIDE SEQUENCE [LARGE SCALE GENOMIC DNA]</scope>
    <source>
        <strain evidence="3 4">T</strain>
    </source>
</reference>
<dbReference type="Pfam" id="PF16074">
    <property type="entry name" value="PilW"/>
    <property type="match status" value="1"/>
</dbReference>
<dbReference type="InterPro" id="IPR045584">
    <property type="entry name" value="Pilin-like"/>
</dbReference>
<gene>
    <name evidence="3" type="ORF">GPA27_07735</name>
</gene>
<dbReference type="InterPro" id="IPR012902">
    <property type="entry name" value="N_methyl_site"/>
</dbReference>
<dbReference type="NCBIfam" id="TIGR02532">
    <property type="entry name" value="IV_pilin_GFxxxE"/>
    <property type="match status" value="1"/>
</dbReference>
<feature type="transmembrane region" description="Helical" evidence="2">
    <location>
        <begin position="41"/>
        <end position="63"/>
    </location>
</feature>
<name>A0ABX1NDB6_9RHOO</name>
<organism evidence="3 4">
    <name type="scientific">Aromatoleum toluolicum</name>
    <dbReference type="NCBI Taxonomy" id="90060"/>
    <lineage>
        <taxon>Bacteria</taxon>
        <taxon>Pseudomonadati</taxon>
        <taxon>Pseudomonadota</taxon>
        <taxon>Betaproteobacteria</taxon>
        <taxon>Rhodocyclales</taxon>
        <taxon>Rhodocyclaceae</taxon>
        <taxon>Aromatoleum</taxon>
    </lineage>
</organism>
<evidence type="ECO:0000256" key="2">
    <source>
        <dbReference type="SAM" id="Phobius"/>
    </source>
</evidence>
<dbReference type="Pfam" id="PF07963">
    <property type="entry name" value="N_methyl"/>
    <property type="match status" value="1"/>
</dbReference>
<keyword evidence="2" id="KW-0472">Membrane</keyword>
<dbReference type="EMBL" id="WTVS01000012">
    <property type="protein sequence ID" value="NMF97275.1"/>
    <property type="molecule type" value="Genomic_DNA"/>
</dbReference>
<dbReference type="SUPFAM" id="SSF54523">
    <property type="entry name" value="Pili subunits"/>
    <property type="match status" value="1"/>
</dbReference>
<keyword evidence="2" id="KW-1133">Transmembrane helix</keyword>
<evidence type="ECO:0000313" key="4">
    <source>
        <dbReference type="Proteomes" id="UP000634522"/>
    </source>
</evidence>
<dbReference type="Proteomes" id="UP000634522">
    <property type="component" value="Unassembled WGS sequence"/>
</dbReference>
<proteinExistence type="predicted"/>
<evidence type="ECO:0000256" key="1">
    <source>
        <dbReference type="SAM" id="MobiDB-lite"/>
    </source>
</evidence>
<comment type="caution">
    <text evidence="3">The sequence shown here is derived from an EMBL/GenBank/DDBJ whole genome shotgun (WGS) entry which is preliminary data.</text>
</comment>
<evidence type="ECO:0000313" key="3">
    <source>
        <dbReference type="EMBL" id="NMF97275.1"/>
    </source>
</evidence>
<feature type="compositionally biased region" description="Polar residues" evidence="1">
    <location>
        <begin position="19"/>
        <end position="30"/>
    </location>
</feature>
<keyword evidence="2" id="KW-0812">Transmembrane</keyword>
<sequence>MPASCNDQSEDREAGLTAMTKNTRTGSTGALSTRRQRAFTLIELMVAMTVGLLLMSALLAVFLNVSRTNREMARTNILIENGRFAVQLLESDLVHAGYWGELDYTSTDPTPTFANANAIPDPCAAVASWTSAYKDNLLAIPVQGYANGAALTGCGITSGSVLGTSDVLVIRHANTCARGAADCAEGADTGPHIQVSTCRSEVSPGATEPFYAMAVSGDTPSTAAFPLRDKACPPTPVAAIDAPLRKVISHIFYLATSSNQPTLMRASLENGAYGTPQPFIEGIEEFRVEYGVDENGKNGLPISATNPGDGSADRFVTTAQIAAAPTTACDVAGSRCFLLANTVAVRVHVLARNLEPTPGYTDTKTYDLGETTVDAKNDNFKRHVFSRTVRLVNPSGRRETP</sequence>